<dbReference type="EMBL" id="ML000392">
    <property type="protein sequence ID" value="RKO84185.1"/>
    <property type="molecule type" value="Genomic_DNA"/>
</dbReference>
<accession>A0A4P9VYY4</accession>
<reference evidence="2" key="1">
    <citation type="journal article" date="2018" name="Nat. Microbiol.">
        <title>Leveraging single-cell genomics to expand the fungal tree of life.</title>
        <authorList>
            <person name="Ahrendt S.R."/>
            <person name="Quandt C.A."/>
            <person name="Ciobanu D."/>
            <person name="Clum A."/>
            <person name="Salamov A."/>
            <person name="Andreopoulos B."/>
            <person name="Cheng J.F."/>
            <person name="Woyke T."/>
            <person name="Pelin A."/>
            <person name="Henrissat B."/>
            <person name="Reynolds N.K."/>
            <person name="Benny G.L."/>
            <person name="Smith M.E."/>
            <person name="James T.Y."/>
            <person name="Grigoriev I.V."/>
        </authorList>
    </citation>
    <scope>NUCLEOTIDE SEQUENCE [LARGE SCALE GENOMIC DNA]</scope>
</reference>
<gene>
    <name evidence="1" type="ORF">BDK51DRAFT_30770</name>
</gene>
<evidence type="ECO:0000313" key="1">
    <source>
        <dbReference type="EMBL" id="RKO84185.1"/>
    </source>
</evidence>
<proteinExistence type="predicted"/>
<keyword evidence="2" id="KW-1185">Reference proteome</keyword>
<evidence type="ECO:0000313" key="2">
    <source>
        <dbReference type="Proteomes" id="UP000269721"/>
    </source>
</evidence>
<dbReference type="AlphaFoldDB" id="A0A4P9VYY4"/>
<sequence>MNNQQDIMVIMEREKTRQMEVRLEMAKMGINIEPDPSPPMYSCEETNTLANDNTHLADEKIFDFVKNHYELSDNDEDYILFSDMLKLYKEKSIDSSSRPRLTVAVKRFGVTHISDNFGRTSTFRGKTGYGGLKLKCITNESITV</sequence>
<name>A0A4P9VYY4_9FUNG</name>
<organism evidence="1 2">
    <name type="scientific">Blyttiomyces helicus</name>
    <dbReference type="NCBI Taxonomy" id="388810"/>
    <lineage>
        <taxon>Eukaryota</taxon>
        <taxon>Fungi</taxon>
        <taxon>Fungi incertae sedis</taxon>
        <taxon>Chytridiomycota</taxon>
        <taxon>Chytridiomycota incertae sedis</taxon>
        <taxon>Chytridiomycetes</taxon>
        <taxon>Chytridiomycetes incertae sedis</taxon>
        <taxon>Blyttiomyces</taxon>
    </lineage>
</organism>
<protein>
    <submittedName>
        <fullName evidence="1">Uncharacterized protein</fullName>
    </submittedName>
</protein>
<dbReference type="Proteomes" id="UP000269721">
    <property type="component" value="Unassembled WGS sequence"/>
</dbReference>